<reference evidence="2 3" key="1">
    <citation type="submission" date="2024-04" db="EMBL/GenBank/DDBJ databases">
        <authorList>
            <person name="Fracassetti M."/>
        </authorList>
    </citation>
    <scope>NUCLEOTIDE SEQUENCE [LARGE SCALE GENOMIC DNA]</scope>
</reference>
<evidence type="ECO:0000313" key="2">
    <source>
        <dbReference type="EMBL" id="CAL1394112.1"/>
    </source>
</evidence>
<evidence type="ECO:0000313" key="3">
    <source>
        <dbReference type="Proteomes" id="UP001497516"/>
    </source>
</evidence>
<dbReference type="EMBL" id="OZ034819">
    <property type="protein sequence ID" value="CAL1394112.1"/>
    <property type="molecule type" value="Genomic_DNA"/>
</dbReference>
<dbReference type="Proteomes" id="UP001497516">
    <property type="component" value="Chromosome 6"/>
</dbReference>
<protein>
    <submittedName>
        <fullName evidence="2">Uncharacterized protein</fullName>
    </submittedName>
</protein>
<gene>
    <name evidence="2" type="ORF">LTRI10_LOCUS34634</name>
</gene>
<sequence length="99" mass="10928">MGEKLQITVLRRKIAIRKGGREEKAAIVAFSLKIVTAIFRVMGANLERQPTKDKKRVSPVESRPLSCEPARNIAAATSRIATEMSGRDPPSSQRIKVLT</sequence>
<organism evidence="2 3">
    <name type="scientific">Linum trigynum</name>
    <dbReference type="NCBI Taxonomy" id="586398"/>
    <lineage>
        <taxon>Eukaryota</taxon>
        <taxon>Viridiplantae</taxon>
        <taxon>Streptophyta</taxon>
        <taxon>Embryophyta</taxon>
        <taxon>Tracheophyta</taxon>
        <taxon>Spermatophyta</taxon>
        <taxon>Magnoliopsida</taxon>
        <taxon>eudicotyledons</taxon>
        <taxon>Gunneridae</taxon>
        <taxon>Pentapetalae</taxon>
        <taxon>rosids</taxon>
        <taxon>fabids</taxon>
        <taxon>Malpighiales</taxon>
        <taxon>Linaceae</taxon>
        <taxon>Linum</taxon>
    </lineage>
</organism>
<keyword evidence="3" id="KW-1185">Reference proteome</keyword>
<evidence type="ECO:0000256" key="1">
    <source>
        <dbReference type="SAM" id="MobiDB-lite"/>
    </source>
</evidence>
<dbReference type="AlphaFoldDB" id="A0AAV2F842"/>
<name>A0AAV2F842_9ROSI</name>
<feature type="compositionally biased region" description="Polar residues" evidence="1">
    <location>
        <begin position="90"/>
        <end position="99"/>
    </location>
</feature>
<proteinExistence type="predicted"/>
<feature type="region of interest" description="Disordered" evidence="1">
    <location>
        <begin position="80"/>
        <end position="99"/>
    </location>
</feature>
<accession>A0AAV2F842</accession>